<keyword evidence="9" id="KW-1185">Reference proteome</keyword>
<feature type="transmembrane region" description="Helical" evidence="7">
    <location>
        <begin position="6"/>
        <end position="28"/>
    </location>
</feature>
<dbReference type="KEGG" id="amic:Ami3637_06655"/>
<gene>
    <name evidence="8" type="ORF">Ami3637_06655</name>
</gene>
<evidence type="ECO:0000256" key="6">
    <source>
        <dbReference type="ARBA" id="ARBA00023136"/>
    </source>
</evidence>
<organism evidence="8 9">
    <name type="scientific">Aminipila terrae</name>
    <dbReference type="NCBI Taxonomy" id="2697030"/>
    <lineage>
        <taxon>Bacteria</taxon>
        <taxon>Bacillati</taxon>
        <taxon>Bacillota</taxon>
        <taxon>Clostridia</taxon>
        <taxon>Peptostreptococcales</taxon>
        <taxon>Anaerovoracaceae</taxon>
        <taxon>Aminipila</taxon>
    </lineage>
</organism>
<evidence type="ECO:0000256" key="4">
    <source>
        <dbReference type="ARBA" id="ARBA00022692"/>
    </source>
</evidence>
<dbReference type="RefSeq" id="WP_162361894.1">
    <property type="nucleotide sequence ID" value="NZ_CP047591.1"/>
</dbReference>
<name>A0A6P1MHQ5_9FIRM</name>
<feature type="transmembrane region" description="Helical" evidence="7">
    <location>
        <begin position="111"/>
        <end position="130"/>
    </location>
</feature>
<sequence>MKDLWNLFVAFFKIGLFTIGGGLAMLPLIQRMVVEDYKWLKEDEMIDCIAICQSLPGVIAINAATFVGYRRNKLAGAVAATLGVIMPSLIIIILAAVFLRAAGNNPYINGAFVSIKAASCGLILFAAVKLGKQVLDSKFTWIIAICAFVMISVLGVSAVWAIILGAFAGLIPYWFRLKKQNNQEGES</sequence>
<evidence type="ECO:0000313" key="8">
    <source>
        <dbReference type="EMBL" id="QHI72124.1"/>
    </source>
</evidence>
<feature type="transmembrane region" description="Helical" evidence="7">
    <location>
        <begin position="142"/>
        <end position="175"/>
    </location>
</feature>
<evidence type="ECO:0000256" key="2">
    <source>
        <dbReference type="ARBA" id="ARBA00005262"/>
    </source>
</evidence>
<comment type="similarity">
    <text evidence="2">Belongs to the chromate ion transporter (CHR) (TC 2.A.51) family.</text>
</comment>
<dbReference type="PANTHER" id="PTHR43663">
    <property type="entry name" value="CHROMATE TRANSPORT PROTEIN-RELATED"/>
    <property type="match status" value="1"/>
</dbReference>
<proteinExistence type="inferred from homology"/>
<dbReference type="Proteomes" id="UP000463883">
    <property type="component" value="Chromosome"/>
</dbReference>
<evidence type="ECO:0000256" key="7">
    <source>
        <dbReference type="SAM" id="Phobius"/>
    </source>
</evidence>
<keyword evidence="3" id="KW-1003">Cell membrane</keyword>
<protein>
    <submittedName>
        <fullName evidence="8">Chromate transporter</fullName>
    </submittedName>
</protein>
<evidence type="ECO:0000256" key="3">
    <source>
        <dbReference type="ARBA" id="ARBA00022475"/>
    </source>
</evidence>
<comment type="subcellular location">
    <subcellularLocation>
        <location evidence="1">Cell membrane</location>
        <topology evidence="1">Multi-pass membrane protein</topology>
    </subcellularLocation>
</comment>
<feature type="transmembrane region" description="Helical" evidence="7">
    <location>
        <begin position="75"/>
        <end position="99"/>
    </location>
</feature>
<dbReference type="AlphaFoldDB" id="A0A6P1MHQ5"/>
<keyword evidence="6 7" id="KW-0472">Membrane</keyword>
<reference evidence="8 9" key="1">
    <citation type="submission" date="2020-01" db="EMBL/GenBank/DDBJ databases">
        <title>Genomic analysis of Aminipila sp. CBA3637.</title>
        <authorList>
            <person name="Kim Y.B."/>
            <person name="Roh S.W."/>
        </authorList>
    </citation>
    <scope>NUCLEOTIDE SEQUENCE [LARGE SCALE GENOMIC DNA]</scope>
    <source>
        <strain evidence="8 9">CBA3637</strain>
    </source>
</reference>
<evidence type="ECO:0000256" key="5">
    <source>
        <dbReference type="ARBA" id="ARBA00022989"/>
    </source>
</evidence>
<keyword evidence="4 7" id="KW-0812">Transmembrane</keyword>
<dbReference type="InterPro" id="IPR003370">
    <property type="entry name" value="Chromate_transpt"/>
</dbReference>
<evidence type="ECO:0000256" key="1">
    <source>
        <dbReference type="ARBA" id="ARBA00004651"/>
    </source>
</evidence>
<dbReference type="EMBL" id="CP047591">
    <property type="protein sequence ID" value="QHI72124.1"/>
    <property type="molecule type" value="Genomic_DNA"/>
</dbReference>
<dbReference type="GO" id="GO:0005886">
    <property type="term" value="C:plasma membrane"/>
    <property type="evidence" value="ECO:0007669"/>
    <property type="project" value="UniProtKB-SubCell"/>
</dbReference>
<dbReference type="GO" id="GO:0015109">
    <property type="term" value="F:chromate transmembrane transporter activity"/>
    <property type="evidence" value="ECO:0007669"/>
    <property type="project" value="InterPro"/>
</dbReference>
<dbReference type="InterPro" id="IPR052518">
    <property type="entry name" value="CHR_Transporter"/>
</dbReference>
<keyword evidence="5 7" id="KW-1133">Transmembrane helix</keyword>
<dbReference type="PANTHER" id="PTHR43663:SF1">
    <property type="entry name" value="CHROMATE TRANSPORTER"/>
    <property type="match status" value="1"/>
</dbReference>
<dbReference type="Pfam" id="PF02417">
    <property type="entry name" value="Chromate_transp"/>
    <property type="match status" value="1"/>
</dbReference>
<evidence type="ECO:0000313" key="9">
    <source>
        <dbReference type="Proteomes" id="UP000463883"/>
    </source>
</evidence>
<accession>A0A6P1MHQ5</accession>